<keyword evidence="7" id="KW-1185">Reference proteome</keyword>
<dbReference type="Gene3D" id="2.40.50.1070">
    <property type="match status" value="1"/>
</dbReference>
<dbReference type="InterPro" id="IPR029063">
    <property type="entry name" value="SAM-dependent_MTases_sf"/>
</dbReference>
<dbReference type="SUPFAM" id="SSF53335">
    <property type="entry name" value="S-adenosyl-L-methionine-dependent methyltransferases"/>
    <property type="match status" value="1"/>
</dbReference>
<dbReference type="PROSITE" id="PS01230">
    <property type="entry name" value="TRMA_1"/>
    <property type="match status" value="1"/>
</dbReference>
<proteinExistence type="inferred from homology"/>
<dbReference type="PANTHER" id="PTHR11061">
    <property type="entry name" value="RNA M5U METHYLTRANSFERASE"/>
    <property type="match status" value="1"/>
</dbReference>
<reference evidence="6 7" key="1">
    <citation type="submission" date="2020-08" db="EMBL/GenBank/DDBJ databases">
        <title>Sequencing the genomes of 1000 actinobacteria strains.</title>
        <authorList>
            <person name="Klenk H.-P."/>
        </authorList>
    </citation>
    <scope>NUCLEOTIDE SEQUENCE [LARGE SCALE GENOMIC DNA]</scope>
    <source>
        <strain evidence="6 7">DSM 105369</strain>
    </source>
</reference>
<feature type="active site" description="Nucleophile" evidence="4">
    <location>
        <position position="339"/>
    </location>
</feature>
<feature type="binding site" evidence="4">
    <location>
        <position position="266"/>
    </location>
    <ligand>
        <name>S-adenosyl-L-methionine</name>
        <dbReference type="ChEBI" id="CHEBI:59789"/>
    </ligand>
</feature>
<dbReference type="EMBL" id="JACHVQ010000001">
    <property type="protein sequence ID" value="MBB2891688.1"/>
    <property type="molecule type" value="Genomic_DNA"/>
</dbReference>
<keyword evidence="3 4" id="KW-0949">S-adenosyl-L-methionine</keyword>
<dbReference type="PROSITE" id="PS51687">
    <property type="entry name" value="SAM_MT_RNA_M5U"/>
    <property type="match status" value="1"/>
</dbReference>
<dbReference type="InterPro" id="IPR030390">
    <property type="entry name" value="MeTrfase_TrmA_AS"/>
</dbReference>
<keyword evidence="1 4" id="KW-0489">Methyltransferase</keyword>
<comment type="caution">
    <text evidence="6">The sequence shown here is derived from an EMBL/GenBank/DDBJ whole genome shotgun (WGS) entry which is preliminary data.</text>
</comment>
<evidence type="ECO:0000313" key="7">
    <source>
        <dbReference type="Proteomes" id="UP000559182"/>
    </source>
</evidence>
<evidence type="ECO:0000256" key="4">
    <source>
        <dbReference type="PROSITE-ProRule" id="PRU01024"/>
    </source>
</evidence>
<comment type="similarity">
    <text evidence="4">Belongs to the class I-like SAM-binding methyltransferase superfamily. RNA M5U methyltransferase family.</text>
</comment>
<dbReference type="RefSeq" id="WP_183319922.1">
    <property type="nucleotide sequence ID" value="NZ_JACHVQ010000001.1"/>
</dbReference>
<feature type="active site" evidence="5">
    <location>
        <position position="339"/>
    </location>
</feature>
<name>A0A839N1V9_9MICO</name>
<evidence type="ECO:0000256" key="2">
    <source>
        <dbReference type="ARBA" id="ARBA00022679"/>
    </source>
</evidence>
<evidence type="ECO:0000256" key="1">
    <source>
        <dbReference type="ARBA" id="ARBA00022603"/>
    </source>
</evidence>
<feature type="binding site" evidence="4">
    <location>
        <position position="313"/>
    </location>
    <ligand>
        <name>S-adenosyl-L-methionine</name>
        <dbReference type="ChEBI" id="CHEBI:59789"/>
    </ligand>
</feature>
<accession>A0A839N1V9</accession>
<dbReference type="PANTHER" id="PTHR11061:SF30">
    <property type="entry name" value="TRNA (URACIL(54)-C(5))-METHYLTRANSFERASE"/>
    <property type="match status" value="1"/>
</dbReference>
<feature type="binding site" evidence="4">
    <location>
        <position position="212"/>
    </location>
    <ligand>
        <name>S-adenosyl-L-methionine</name>
        <dbReference type="ChEBI" id="CHEBI:59789"/>
    </ligand>
</feature>
<organism evidence="6 7">
    <name type="scientific">Flexivirga oryzae</name>
    <dbReference type="NCBI Taxonomy" id="1794944"/>
    <lineage>
        <taxon>Bacteria</taxon>
        <taxon>Bacillati</taxon>
        <taxon>Actinomycetota</taxon>
        <taxon>Actinomycetes</taxon>
        <taxon>Micrococcales</taxon>
        <taxon>Dermacoccaceae</taxon>
        <taxon>Flexivirga</taxon>
    </lineage>
</organism>
<dbReference type="CDD" id="cd02440">
    <property type="entry name" value="AdoMet_MTases"/>
    <property type="match status" value="1"/>
</dbReference>
<keyword evidence="2 4" id="KW-0808">Transferase</keyword>
<dbReference type="InterPro" id="IPR010280">
    <property type="entry name" value="U5_MeTrfase_fam"/>
</dbReference>
<dbReference type="GO" id="GO:0070041">
    <property type="term" value="F:rRNA (uridine-C5-)-methyltransferase activity"/>
    <property type="evidence" value="ECO:0007669"/>
    <property type="project" value="TreeGrafter"/>
</dbReference>
<evidence type="ECO:0000256" key="3">
    <source>
        <dbReference type="ARBA" id="ARBA00022691"/>
    </source>
</evidence>
<dbReference type="GO" id="GO:0070475">
    <property type="term" value="P:rRNA base methylation"/>
    <property type="evidence" value="ECO:0007669"/>
    <property type="project" value="TreeGrafter"/>
</dbReference>
<evidence type="ECO:0000313" key="6">
    <source>
        <dbReference type="EMBL" id="MBB2891688.1"/>
    </source>
</evidence>
<dbReference type="AlphaFoldDB" id="A0A839N1V9"/>
<dbReference type="Proteomes" id="UP000559182">
    <property type="component" value="Unassembled WGS sequence"/>
</dbReference>
<protein>
    <submittedName>
        <fullName evidence="6">23S rRNA (Uracil747-C5)-methyltransferase</fullName>
        <ecNumber evidence="6">2.1.1.189</ecNumber>
    </submittedName>
</protein>
<dbReference type="EC" id="2.1.1.189" evidence="6"/>
<dbReference type="Pfam" id="PF05958">
    <property type="entry name" value="tRNA_U5-meth_tr"/>
    <property type="match status" value="1"/>
</dbReference>
<gene>
    <name evidence="6" type="ORF">FHU39_001672</name>
</gene>
<sequence length="379" mass="41274">MQCDYFDDGACRSCTLMGQGYDAQLQDLQTLVARALSDRFPEHGWARPASGPESHFRNKAKLVVGGTRQSPTFGILDRGGQGVDLRDCGLYEPGLHETVRQLADFVTGVGLTPYDVPRRTGELKHLIVTHSPDGESMIRFVLRSPGQLGRIERALPDLRASIPGARVVSVNLLPEHKAALEGDEETFLTEEQTLPMHVNDIVLHLRPRSFFQTNTAVASQLYRQAQQWVSQLGPASVLDLFCGVGGFALHAATAPGTSTARMRGIEISPDAVASARLSATQLPQREALDDIQFTVGDATTALSSDTPDLVIVNPPRRGIGDLAGDLERSDVPHVLYSSCNVTSLATDLAAMQSFRVTRARLFDMFPQTGHHEVLLLLSR</sequence>
<feature type="binding site" evidence="4">
    <location>
        <position position="241"/>
    </location>
    <ligand>
        <name>S-adenosyl-L-methionine</name>
        <dbReference type="ChEBI" id="CHEBI:59789"/>
    </ligand>
</feature>
<evidence type="ECO:0000256" key="5">
    <source>
        <dbReference type="PROSITE-ProRule" id="PRU10015"/>
    </source>
</evidence>
<dbReference type="Gene3D" id="3.40.50.150">
    <property type="entry name" value="Vaccinia Virus protein VP39"/>
    <property type="match status" value="1"/>
</dbReference>